<evidence type="ECO:0000313" key="9">
    <source>
        <dbReference type="Proteomes" id="UP001165498"/>
    </source>
</evidence>
<sequence length="171" mass="19193">MGAEEERRVLVGRIVGVSGTAGAVKLESWTDPRMQIFRYQPWILKSAQTERQLSGCRGREQGKGMIATLPGIDDREQAAALIGTEIWVLRSALPRPKPGEYYWADLEGLDVVNLEGVPFGKVSHLFATGANDVLVIRDGERERMVPFVLEHHVKQVDLDARRIVVDWDPDF</sequence>
<keyword evidence="3 5" id="KW-0698">rRNA processing</keyword>
<feature type="domain" description="Ribosome maturation factor RimM PRC barrel" evidence="7">
    <location>
        <begin position="103"/>
        <end position="169"/>
    </location>
</feature>
<dbReference type="InterPro" id="IPR036976">
    <property type="entry name" value="RimM_N_sf"/>
</dbReference>
<comment type="similarity">
    <text evidence="5">Belongs to the RimM family.</text>
</comment>
<comment type="subcellular location">
    <subcellularLocation>
        <location evidence="5">Cytoplasm</location>
    </subcellularLocation>
</comment>
<comment type="function">
    <text evidence="5">An accessory protein needed during the final step in the assembly of 30S ribosomal subunit, possibly for assembly of the head region. Essential for efficient processing of 16S rRNA. May be needed both before and after RbfA during the maturation of 16S rRNA. It has affinity for free ribosomal 30S subunits but not for 70S ribosomes.</text>
</comment>
<dbReference type="HAMAP" id="MF_00014">
    <property type="entry name" value="Ribosome_mat_RimM"/>
    <property type="match status" value="1"/>
</dbReference>
<dbReference type="InterPro" id="IPR009000">
    <property type="entry name" value="Transl_B-barrel_sf"/>
</dbReference>
<dbReference type="InterPro" id="IPR011961">
    <property type="entry name" value="RimM"/>
</dbReference>
<evidence type="ECO:0000313" key="8">
    <source>
        <dbReference type="EMBL" id="MCQ4163286.1"/>
    </source>
</evidence>
<evidence type="ECO:0000259" key="7">
    <source>
        <dbReference type="Pfam" id="PF24986"/>
    </source>
</evidence>
<dbReference type="NCBIfam" id="TIGR02273">
    <property type="entry name" value="16S_RimM"/>
    <property type="match status" value="1"/>
</dbReference>
<evidence type="ECO:0000256" key="3">
    <source>
        <dbReference type="ARBA" id="ARBA00022552"/>
    </source>
</evidence>
<evidence type="ECO:0000256" key="1">
    <source>
        <dbReference type="ARBA" id="ARBA00022490"/>
    </source>
</evidence>
<dbReference type="Pfam" id="PF24986">
    <property type="entry name" value="PRC_RimM"/>
    <property type="match status" value="1"/>
</dbReference>
<accession>A0ABT1QL83</accession>
<comment type="caution">
    <text evidence="8">The sequence shown here is derived from an EMBL/GenBank/DDBJ whole genome shotgun (WGS) entry which is preliminary data.</text>
</comment>
<keyword evidence="2 5" id="KW-0690">Ribosome biogenesis</keyword>
<dbReference type="SUPFAM" id="SSF50447">
    <property type="entry name" value="Translation proteins"/>
    <property type="match status" value="1"/>
</dbReference>
<dbReference type="Gene3D" id="2.30.30.240">
    <property type="entry name" value="PRC-barrel domain"/>
    <property type="match status" value="1"/>
</dbReference>
<reference evidence="8" key="1">
    <citation type="submission" date="2022-07" db="EMBL/GenBank/DDBJ databases">
        <title>Tahibacter sp., a new gammaproteobacterium isolated from the silt sample collected at pig farm.</title>
        <authorList>
            <person name="Chen H."/>
        </authorList>
    </citation>
    <scope>NUCLEOTIDE SEQUENCE</scope>
    <source>
        <strain evidence="8">P2K</strain>
    </source>
</reference>
<dbReference type="RefSeq" id="WP_255910335.1">
    <property type="nucleotide sequence ID" value="NZ_JANFQO010000001.1"/>
</dbReference>
<evidence type="ECO:0000256" key="2">
    <source>
        <dbReference type="ARBA" id="ARBA00022517"/>
    </source>
</evidence>
<dbReference type="InterPro" id="IPR011033">
    <property type="entry name" value="PRC_barrel-like_sf"/>
</dbReference>
<dbReference type="InterPro" id="IPR002676">
    <property type="entry name" value="RimM_N"/>
</dbReference>
<dbReference type="EMBL" id="JANFQO010000001">
    <property type="protein sequence ID" value="MCQ4163286.1"/>
    <property type="molecule type" value="Genomic_DNA"/>
</dbReference>
<keyword evidence="4 5" id="KW-0143">Chaperone</keyword>
<dbReference type="Gene3D" id="2.40.30.60">
    <property type="entry name" value="RimM"/>
    <property type="match status" value="1"/>
</dbReference>
<dbReference type="Pfam" id="PF01782">
    <property type="entry name" value="RimM"/>
    <property type="match status" value="1"/>
</dbReference>
<keyword evidence="1 5" id="KW-0963">Cytoplasm</keyword>
<evidence type="ECO:0000256" key="4">
    <source>
        <dbReference type="ARBA" id="ARBA00023186"/>
    </source>
</evidence>
<dbReference type="PANTHER" id="PTHR33692:SF1">
    <property type="entry name" value="RIBOSOME MATURATION FACTOR RIMM"/>
    <property type="match status" value="1"/>
</dbReference>
<feature type="domain" description="RimM N-terminal" evidence="6">
    <location>
        <begin position="11"/>
        <end position="91"/>
    </location>
</feature>
<proteinExistence type="inferred from homology"/>
<evidence type="ECO:0000256" key="5">
    <source>
        <dbReference type="HAMAP-Rule" id="MF_00014"/>
    </source>
</evidence>
<comment type="domain">
    <text evidence="5">The PRC barrel domain binds ribosomal protein uS19.</text>
</comment>
<keyword evidence="9" id="KW-1185">Reference proteome</keyword>
<organism evidence="8 9">
    <name type="scientific">Tahibacter harae</name>
    <dbReference type="NCBI Taxonomy" id="2963937"/>
    <lineage>
        <taxon>Bacteria</taxon>
        <taxon>Pseudomonadati</taxon>
        <taxon>Pseudomonadota</taxon>
        <taxon>Gammaproteobacteria</taxon>
        <taxon>Lysobacterales</taxon>
        <taxon>Rhodanobacteraceae</taxon>
        <taxon>Tahibacter</taxon>
    </lineage>
</organism>
<name>A0ABT1QL83_9GAMM</name>
<dbReference type="InterPro" id="IPR056792">
    <property type="entry name" value="PRC_RimM"/>
</dbReference>
<evidence type="ECO:0000259" key="6">
    <source>
        <dbReference type="Pfam" id="PF01782"/>
    </source>
</evidence>
<dbReference type="SUPFAM" id="SSF50346">
    <property type="entry name" value="PRC-barrel domain"/>
    <property type="match status" value="1"/>
</dbReference>
<comment type="subunit">
    <text evidence="5">Binds ribosomal protein uS19.</text>
</comment>
<gene>
    <name evidence="5 8" type="primary">rimM</name>
    <name evidence="8" type="ORF">NM961_01055</name>
</gene>
<dbReference type="PANTHER" id="PTHR33692">
    <property type="entry name" value="RIBOSOME MATURATION FACTOR RIMM"/>
    <property type="match status" value="1"/>
</dbReference>
<dbReference type="Proteomes" id="UP001165498">
    <property type="component" value="Unassembled WGS sequence"/>
</dbReference>
<protein>
    <recommendedName>
        <fullName evidence="5">Ribosome maturation factor RimM</fullName>
    </recommendedName>
</protein>